<keyword evidence="9" id="KW-1185">Reference proteome</keyword>
<evidence type="ECO:0000256" key="1">
    <source>
        <dbReference type="ARBA" id="ARBA00004141"/>
    </source>
</evidence>
<dbReference type="GO" id="GO:0016020">
    <property type="term" value="C:membrane"/>
    <property type="evidence" value="ECO:0007669"/>
    <property type="project" value="UniProtKB-SubCell"/>
</dbReference>
<dbReference type="AlphaFoldDB" id="A0A3D8R712"/>
<comment type="subcellular location">
    <subcellularLocation>
        <location evidence="1">Membrane</location>
        <topology evidence="1">Multi-pass membrane protein</topology>
    </subcellularLocation>
</comment>
<evidence type="ECO:0000256" key="3">
    <source>
        <dbReference type="ARBA" id="ARBA00022692"/>
    </source>
</evidence>
<feature type="transmembrane region" description="Helical" evidence="7">
    <location>
        <begin position="221"/>
        <end position="239"/>
    </location>
</feature>
<feature type="transmembrane region" description="Helical" evidence="7">
    <location>
        <begin position="333"/>
        <end position="354"/>
    </location>
</feature>
<feature type="transmembrane region" description="Helical" evidence="7">
    <location>
        <begin position="530"/>
        <end position="550"/>
    </location>
</feature>
<feature type="transmembrane region" description="Helical" evidence="7">
    <location>
        <begin position="128"/>
        <end position="147"/>
    </location>
</feature>
<keyword evidence="3 7" id="KW-0812">Transmembrane</keyword>
<evidence type="ECO:0000313" key="9">
    <source>
        <dbReference type="Proteomes" id="UP000256645"/>
    </source>
</evidence>
<dbReference type="OrthoDB" id="3257095at2759"/>
<dbReference type="InterPro" id="IPR002293">
    <property type="entry name" value="AA/rel_permease1"/>
</dbReference>
<evidence type="ECO:0000256" key="5">
    <source>
        <dbReference type="ARBA" id="ARBA00023136"/>
    </source>
</evidence>
<evidence type="ECO:0008006" key="10">
    <source>
        <dbReference type="Google" id="ProtNLM"/>
    </source>
</evidence>
<dbReference type="PANTHER" id="PTHR45649">
    <property type="entry name" value="AMINO-ACID PERMEASE BAT1"/>
    <property type="match status" value="1"/>
</dbReference>
<organism evidence="8 9">
    <name type="scientific">Coleophoma cylindrospora</name>
    <dbReference type="NCBI Taxonomy" id="1849047"/>
    <lineage>
        <taxon>Eukaryota</taxon>
        <taxon>Fungi</taxon>
        <taxon>Dikarya</taxon>
        <taxon>Ascomycota</taxon>
        <taxon>Pezizomycotina</taxon>
        <taxon>Leotiomycetes</taxon>
        <taxon>Helotiales</taxon>
        <taxon>Dermateaceae</taxon>
        <taxon>Coleophoma</taxon>
    </lineage>
</organism>
<accession>A0A3D8R712</accession>
<feature type="compositionally biased region" description="Acidic residues" evidence="6">
    <location>
        <begin position="1"/>
        <end position="10"/>
    </location>
</feature>
<dbReference type="PANTHER" id="PTHR45649:SF4">
    <property type="entry name" value="TRANSPORTER, PUTATIVE (EUROFUNG)-RELATED"/>
    <property type="match status" value="1"/>
</dbReference>
<feature type="transmembrane region" description="Helical" evidence="7">
    <location>
        <begin position="245"/>
        <end position="268"/>
    </location>
</feature>
<dbReference type="EMBL" id="PDLM01000009">
    <property type="protein sequence ID" value="RDW69829.1"/>
    <property type="molecule type" value="Genomic_DNA"/>
</dbReference>
<proteinExistence type="predicted"/>
<feature type="transmembrane region" description="Helical" evidence="7">
    <location>
        <begin position="500"/>
        <end position="518"/>
    </location>
</feature>
<keyword evidence="2" id="KW-0813">Transport</keyword>
<evidence type="ECO:0000256" key="2">
    <source>
        <dbReference type="ARBA" id="ARBA00022448"/>
    </source>
</evidence>
<evidence type="ECO:0000256" key="7">
    <source>
        <dbReference type="SAM" id="Phobius"/>
    </source>
</evidence>
<dbReference type="Pfam" id="PF13520">
    <property type="entry name" value="AA_permease_2"/>
    <property type="match status" value="1"/>
</dbReference>
<protein>
    <recommendedName>
        <fullName evidence="10">Amino acid transporter</fullName>
    </recommendedName>
</protein>
<name>A0A3D8R712_9HELO</name>
<dbReference type="STRING" id="1849047.A0A3D8R712"/>
<reference evidence="8 9" key="1">
    <citation type="journal article" date="2018" name="IMA Fungus">
        <title>IMA Genome-F 9: Draft genome sequence of Annulohypoxylon stygium, Aspergillus mulundensis, Berkeleyomyces basicola (syn. Thielaviopsis basicola), Ceratocystis smalleyi, two Cercospora beticola strains, Coleophoma cylindrospora, Fusarium fracticaudum, Phialophora cf. hyalina, and Morchella septimelata.</title>
        <authorList>
            <person name="Wingfield B.D."/>
            <person name="Bills G.F."/>
            <person name="Dong Y."/>
            <person name="Huang W."/>
            <person name="Nel W.J."/>
            <person name="Swalarsk-Parry B.S."/>
            <person name="Vaghefi N."/>
            <person name="Wilken P.M."/>
            <person name="An Z."/>
            <person name="de Beer Z.W."/>
            <person name="De Vos L."/>
            <person name="Chen L."/>
            <person name="Duong T.A."/>
            <person name="Gao Y."/>
            <person name="Hammerbacher A."/>
            <person name="Kikkert J.R."/>
            <person name="Li Y."/>
            <person name="Li H."/>
            <person name="Li K."/>
            <person name="Li Q."/>
            <person name="Liu X."/>
            <person name="Ma X."/>
            <person name="Naidoo K."/>
            <person name="Pethybridge S.J."/>
            <person name="Sun J."/>
            <person name="Steenkamp E.T."/>
            <person name="van der Nest M.A."/>
            <person name="van Wyk S."/>
            <person name="Wingfield M.J."/>
            <person name="Xiong C."/>
            <person name="Yue Q."/>
            <person name="Zhang X."/>
        </authorList>
    </citation>
    <scope>NUCLEOTIDE SEQUENCE [LARGE SCALE GENOMIC DNA]</scope>
    <source>
        <strain evidence="8 9">BP6252</strain>
    </source>
</reference>
<keyword evidence="4 7" id="KW-1133">Transmembrane helix</keyword>
<feature type="transmembrane region" description="Helical" evidence="7">
    <location>
        <begin position="374"/>
        <end position="400"/>
    </location>
</feature>
<comment type="caution">
    <text evidence="8">The sequence shown here is derived from an EMBL/GenBank/DDBJ whole genome shotgun (WGS) entry which is preliminary data.</text>
</comment>
<feature type="transmembrane region" description="Helical" evidence="7">
    <location>
        <begin position="427"/>
        <end position="447"/>
    </location>
</feature>
<dbReference type="Gene3D" id="1.20.1740.10">
    <property type="entry name" value="Amino acid/polyamine transporter I"/>
    <property type="match status" value="1"/>
</dbReference>
<sequence>MKEPSYEDENAPGLAPPSRGQDDDADLPNDVDDGYHAYLGSTFADRKDMSRLGRAQELKVSELAEILVRQADLLEKFSHAINLQFHCPPARYLGGNYDVSLRLVIAQSEGLTEFSACTQGLGDGGLAGLFWTYLSTFIGLGFVYMSLAEMASMSPTAGGQYHWVSEFSGTKYQKFLSHQTGWMSTLSLQAGTASSVFLVGTLLQSFITVNYPAYSPTRWQATLIIIGVTVVIYSLNMWAAEAMPVVQNVMLVIHIAGCLAIVIIIWVLSPRNTTDVVFTQFLDEGGWGTTGLTLMVGQSSAIYGLIGTDMAPHLAEEVRDASRTVPNTMISSFLLNGFLGMVVLVTFLFAITNVNDALNDETGYPFVWVLRQTVSLGGLNGLTTIVLVVCFSSATTFNLATSRALWAFARDEGVPFSSWIARVHPKLHVPANAILVTCGFVVVMSFIDIGSEIAFDAIVSLNVVSLMFTFMMSIGCVLVHRVRHPGSLPKSPFSLGRWGVTVNIVGLSWSTFAFFWCFWPNTSSVTTQTFNWGVLMFVITMFASIIDYMVRARKSFAGPVSKMHLS</sequence>
<evidence type="ECO:0000313" key="8">
    <source>
        <dbReference type="EMBL" id="RDW69829.1"/>
    </source>
</evidence>
<keyword evidence="5 7" id="KW-0472">Membrane</keyword>
<dbReference type="GO" id="GO:0022857">
    <property type="term" value="F:transmembrane transporter activity"/>
    <property type="evidence" value="ECO:0007669"/>
    <property type="project" value="InterPro"/>
</dbReference>
<evidence type="ECO:0000256" key="6">
    <source>
        <dbReference type="SAM" id="MobiDB-lite"/>
    </source>
</evidence>
<gene>
    <name evidence="8" type="ORF">BP6252_08849</name>
</gene>
<feature type="transmembrane region" description="Helical" evidence="7">
    <location>
        <begin position="186"/>
        <end position="209"/>
    </location>
</feature>
<evidence type="ECO:0000256" key="4">
    <source>
        <dbReference type="ARBA" id="ARBA00022989"/>
    </source>
</evidence>
<feature type="transmembrane region" description="Helical" evidence="7">
    <location>
        <begin position="453"/>
        <end position="479"/>
    </location>
</feature>
<feature type="region of interest" description="Disordered" evidence="6">
    <location>
        <begin position="1"/>
        <end position="31"/>
    </location>
</feature>
<dbReference type="Proteomes" id="UP000256645">
    <property type="component" value="Unassembled WGS sequence"/>
</dbReference>